<dbReference type="Pfam" id="PF06985">
    <property type="entry name" value="HET"/>
    <property type="match status" value="1"/>
</dbReference>
<comment type="caution">
    <text evidence="2">The sequence shown here is derived from an EMBL/GenBank/DDBJ whole genome shotgun (WGS) entry which is preliminary data.</text>
</comment>
<dbReference type="Pfam" id="PF26639">
    <property type="entry name" value="Het-6_barrel"/>
    <property type="match status" value="1"/>
</dbReference>
<dbReference type="PANTHER" id="PTHR24148">
    <property type="entry name" value="ANKYRIN REPEAT DOMAIN-CONTAINING PROTEIN 39 HOMOLOG-RELATED"/>
    <property type="match status" value="1"/>
</dbReference>
<evidence type="ECO:0000313" key="2">
    <source>
        <dbReference type="EMBL" id="RBR26417.1"/>
    </source>
</evidence>
<proteinExistence type="predicted"/>
<dbReference type="RefSeq" id="XP_031021008.1">
    <property type="nucleotide sequence ID" value="XM_031154973.1"/>
</dbReference>
<accession>A0A366SAQ8</accession>
<dbReference type="EMBL" id="QKXC01000021">
    <property type="protein sequence ID" value="RBR26417.1"/>
    <property type="molecule type" value="Genomic_DNA"/>
</dbReference>
<dbReference type="PANTHER" id="PTHR24148:SF64">
    <property type="entry name" value="HETEROKARYON INCOMPATIBILITY DOMAIN-CONTAINING PROTEIN"/>
    <property type="match status" value="1"/>
</dbReference>
<organism evidence="2 3">
    <name type="scientific">Fusarium coffeatum</name>
    <dbReference type="NCBI Taxonomy" id="231269"/>
    <lineage>
        <taxon>Eukaryota</taxon>
        <taxon>Fungi</taxon>
        <taxon>Dikarya</taxon>
        <taxon>Ascomycota</taxon>
        <taxon>Pezizomycotina</taxon>
        <taxon>Sordariomycetes</taxon>
        <taxon>Hypocreomycetidae</taxon>
        <taxon>Hypocreales</taxon>
        <taxon>Nectriaceae</taxon>
        <taxon>Fusarium</taxon>
        <taxon>Fusarium incarnatum-equiseti species complex</taxon>
    </lineage>
</organism>
<dbReference type="AlphaFoldDB" id="A0A366SAQ8"/>
<sequence length="573" mass="65102">MNNYVYQPLIYKDQIRILTLMPGSDRDAIEGTLDFLRLPSKAVPKKRSARFAWTYGHNQTGKERIVHTNQQGAPTVVHVPTYTYYCNRKGQTSRTYDALSYAWGDPEQVEEILVDGKKLGTARNLHTGLLRLRHPKERRRLWIDAICINQSDNHERNHQVSMMQKVYSAAASVVIWLGDPTADVGLTLDMILDYNNPKKKGNIFSYKHDALRGLRKLFQETWWRRIWIVQEVVAARALVIVLGRTTFPWFYLRRICSTIIQLEFTNHALAPLLRSCSFQKFRDLDSFRAAGAMPVMRLLRSTHDYHATDPCDKLYALLGMTSDISAQDLAPDYNRPVCKVFQDLVHFMAIRRGNLDLICLRQCLGPYQFQSWLPSWQAEAGIKLFGRKVRSYHAAGDTQAVVDMSQFPRTLIAEGIIADTVAMLGGSVTIAHKCASTIQRWRHLATQAKKCSYDDFLKLIGAGVDSPGFEAFLEHPRRAYPRVAQKRCHAITRTTMGRCFFTTKDGRLGLCPAKVQKDDTIAVLKGCHAPIIIRARQDHWVIVGEAYVVGMMSGEVLSGSQIGSYRPIMIPLK</sequence>
<gene>
    <name evidence="2" type="ORF">FIESC28_00822</name>
</gene>
<dbReference type="InterPro" id="IPR010730">
    <property type="entry name" value="HET"/>
</dbReference>
<dbReference type="OrthoDB" id="2157530at2759"/>
<evidence type="ECO:0000313" key="3">
    <source>
        <dbReference type="Proteomes" id="UP000253153"/>
    </source>
</evidence>
<reference evidence="2 3" key="1">
    <citation type="submission" date="2018-06" db="EMBL/GenBank/DDBJ databases">
        <title>Fusarium incarnatum-equiseti species complex species 28.</title>
        <authorList>
            <person name="Gardiner D.M."/>
        </authorList>
    </citation>
    <scope>NUCLEOTIDE SEQUENCE [LARGE SCALE GENOMIC DNA]</scope>
    <source>
        <strain evidence="2 3">FIESC_28</strain>
    </source>
</reference>
<feature type="domain" description="Heterokaryon incompatibility" evidence="1">
    <location>
        <begin position="96"/>
        <end position="231"/>
    </location>
</feature>
<dbReference type="Proteomes" id="UP000253153">
    <property type="component" value="Unassembled WGS sequence"/>
</dbReference>
<keyword evidence="3" id="KW-1185">Reference proteome</keyword>
<name>A0A366SAQ8_9HYPO</name>
<dbReference type="InterPro" id="IPR052895">
    <property type="entry name" value="HetReg/Transcr_Mod"/>
</dbReference>
<protein>
    <recommendedName>
        <fullName evidence="1">Heterokaryon incompatibility domain-containing protein</fullName>
    </recommendedName>
</protein>
<dbReference type="GeneID" id="41990269"/>
<evidence type="ECO:0000259" key="1">
    <source>
        <dbReference type="Pfam" id="PF06985"/>
    </source>
</evidence>